<dbReference type="OrthoDB" id="769821at2759"/>
<evidence type="ECO:0000313" key="3">
    <source>
        <dbReference type="Proteomes" id="UP000236161"/>
    </source>
</evidence>
<organism evidence="2 3">
    <name type="scientific">Apostasia shenzhenica</name>
    <dbReference type="NCBI Taxonomy" id="1088818"/>
    <lineage>
        <taxon>Eukaryota</taxon>
        <taxon>Viridiplantae</taxon>
        <taxon>Streptophyta</taxon>
        <taxon>Embryophyta</taxon>
        <taxon>Tracheophyta</taxon>
        <taxon>Spermatophyta</taxon>
        <taxon>Magnoliopsida</taxon>
        <taxon>Liliopsida</taxon>
        <taxon>Asparagales</taxon>
        <taxon>Orchidaceae</taxon>
        <taxon>Apostasioideae</taxon>
        <taxon>Apostasia</taxon>
    </lineage>
</organism>
<evidence type="ECO:0000256" key="1">
    <source>
        <dbReference type="SAM" id="MobiDB-lite"/>
    </source>
</evidence>
<protein>
    <submittedName>
        <fullName evidence="2">Uncharacterized protein</fullName>
    </submittedName>
</protein>
<proteinExistence type="predicted"/>
<dbReference type="EMBL" id="KZ451908">
    <property type="protein sequence ID" value="PKA63541.1"/>
    <property type="molecule type" value="Genomic_DNA"/>
</dbReference>
<feature type="region of interest" description="Disordered" evidence="1">
    <location>
        <begin position="1"/>
        <end position="66"/>
    </location>
</feature>
<accession>A0A2I0B6Z8</accession>
<name>A0A2I0B6Z8_9ASPA</name>
<dbReference type="PANTHER" id="PTHR33130:SF43">
    <property type="entry name" value="OS01G0688600 PROTEIN"/>
    <property type="match status" value="1"/>
</dbReference>
<dbReference type="AlphaFoldDB" id="A0A2I0B6Z8"/>
<dbReference type="InterPro" id="IPR012438">
    <property type="entry name" value="DUF1639"/>
</dbReference>
<dbReference type="Pfam" id="PF07797">
    <property type="entry name" value="DUF1639"/>
    <property type="match status" value="1"/>
</dbReference>
<reference evidence="2 3" key="1">
    <citation type="journal article" date="2017" name="Nature">
        <title>The Apostasia genome and the evolution of orchids.</title>
        <authorList>
            <person name="Zhang G.Q."/>
            <person name="Liu K.W."/>
            <person name="Li Z."/>
            <person name="Lohaus R."/>
            <person name="Hsiao Y.Y."/>
            <person name="Niu S.C."/>
            <person name="Wang J.Y."/>
            <person name="Lin Y.C."/>
            <person name="Xu Q."/>
            <person name="Chen L.J."/>
            <person name="Yoshida K."/>
            <person name="Fujiwara S."/>
            <person name="Wang Z.W."/>
            <person name="Zhang Y.Q."/>
            <person name="Mitsuda N."/>
            <person name="Wang M."/>
            <person name="Liu G.H."/>
            <person name="Pecoraro L."/>
            <person name="Huang H.X."/>
            <person name="Xiao X.J."/>
            <person name="Lin M."/>
            <person name="Wu X.Y."/>
            <person name="Wu W.L."/>
            <person name="Chen Y.Y."/>
            <person name="Chang S.B."/>
            <person name="Sakamoto S."/>
            <person name="Ohme-Takagi M."/>
            <person name="Yagi M."/>
            <person name="Zeng S.J."/>
            <person name="Shen C.Y."/>
            <person name="Yeh C.M."/>
            <person name="Luo Y.B."/>
            <person name="Tsai W.C."/>
            <person name="Van de Peer Y."/>
            <person name="Liu Z.J."/>
        </authorList>
    </citation>
    <scope>NUCLEOTIDE SEQUENCE [LARGE SCALE GENOMIC DNA]</scope>
    <source>
        <strain evidence="3">cv. Shenzhen</strain>
        <tissue evidence="2">Stem</tissue>
    </source>
</reference>
<keyword evidence="3" id="KW-1185">Reference proteome</keyword>
<dbReference type="STRING" id="1088818.A0A2I0B6Z8"/>
<sequence length="201" mass="22200">MEMVMMCSAPPADPTPALQDPPARVLRPRQPHSSAKRCSCDSCNRPPRPPPSKKSKPPAHPLPSTIGACSSSSAALQDRRECATMAAPAEEVEVGVFAVEAQWNLRSRGPARADPTGPTAPLLLPYRVEEGFARKEKRPELFLSLSKDEIEKDFLAMIGEKPSRRPIRRLKAVQNVLDDLFPGVYLPKRVTQSQYRVHASR</sequence>
<evidence type="ECO:0000313" key="2">
    <source>
        <dbReference type="EMBL" id="PKA63541.1"/>
    </source>
</evidence>
<dbReference type="PANTHER" id="PTHR33130">
    <property type="entry name" value="PUTATIVE (DUF1639)-RELATED"/>
    <property type="match status" value="1"/>
</dbReference>
<gene>
    <name evidence="2" type="ORF">AXF42_Ash005436</name>
</gene>
<dbReference type="Proteomes" id="UP000236161">
    <property type="component" value="Unassembled WGS sequence"/>
</dbReference>